<evidence type="ECO:0000313" key="5">
    <source>
        <dbReference type="EMBL" id="GAA1964047.1"/>
    </source>
</evidence>
<feature type="chain" id="PRO_5046576262" description="Metallophosphoesterase family protein" evidence="2">
    <location>
        <begin position="32"/>
        <end position="799"/>
    </location>
</feature>
<dbReference type="RefSeq" id="WP_246200863.1">
    <property type="nucleotide sequence ID" value="NZ_BAAAMK010000009.1"/>
</dbReference>
<dbReference type="InterPro" id="IPR039331">
    <property type="entry name" value="PAPs-like"/>
</dbReference>
<dbReference type="Proteomes" id="UP001499954">
    <property type="component" value="Unassembled WGS sequence"/>
</dbReference>
<accession>A0ABP5CHA2</accession>
<keyword evidence="6" id="KW-1185">Reference proteome</keyword>
<dbReference type="Gene3D" id="2.60.120.260">
    <property type="entry name" value="Galactose-binding domain-like"/>
    <property type="match status" value="1"/>
</dbReference>
<feature type="signal peptide" evidence="2">
    <location>
        <begin position="1"/>
        <end position="31"/>
    </location>
</feature>
<dbReference type="InterPro" id="IPR029052">
    <property type="entry name" value="Metallo-depent_PP-like"/>
</dbReference>
<feature type="domain" description="Purple acid phosphatase N-terminal" evidence="4">
    <location>
        <begin position="242"/>
        <end position="330"/>
    </location>
</feature>
<name>A0ABP5CHA2_9MICO</name>
<dbReference type="Gene3D" id="2.60.40.380">
    <property type="entry name" value="Purple acid phosphatase-like, N-terminal"/>
    <property type="match status" value="1"/>
</dbReference>
<dbReference type="InterPro" id="IPR015914">
    <property type="entry name" value="PAPs_N"/>
</dbReference>
<dbReference type="PANTHER" id="PTHR22953:SF153">
    <property type="entry name" value="PURPLE ACID PHOSPHATASE"/>
    <property type="match status" value="1"/>
</dbReference>
<evidence type="ECO:0000256" key="1">
    <source>
        <dbReference type="ARBA" id="ARBA00022729"/>
    </source>
</evidence>
<evidence type="ECO:0008006" key="7">
    <source>
        <dbReference type="Google" id="ProtNLM"/>
    </source>
</evidence>
<evidence type="ECO:0000259" key="4">
    <source>
        <dbReference type="Pfam" id="PF16656"/>
    </source>
</evidence>
<dbReference type="InterPro" id="IPR004843">
    <property type="entry name" value="Calcineurin-like_PHP"/>
</dbReference>
<comment type="caution">
    <text evidence="5">The sequence shown here is derived from an EMBL/GenBank/DDBJ whole genome shotgun (WGS) entry which is preliminary data.</text>
</comment>
<dbReference type="Gene3D" id="3.60.21.10">
    <property type="match status" value="1"/>
</dbReference>
<dbReference type="SUPFAM" id="SSF56300">
    <property type="entry name" value="Metallo-dependent phosphatases"/>
    <property type="match status" value="1"/>
</dbReference>
<dbReference type="SUPFAM" id="SSF49363">
    <property type="entry name" value="Purple acid phosphatase, N-terminal domain"/>
    <property type="match status" value="1"/>
</dbReference>
<dbReference type="Pfam" id="PF00149">
    <property type="entry name" value="Metallophos"/>
    <property type="match status" value="1"/>
</dbReference>
<organism evidence="5 6">
    <name type="scientific">Agromyces allii</name>
    <dbReference type="NCBI Taxonomy" id="393607"/>
    <lineage>
        <taxon>Bacteria</taxon>
        <taxon>Bacillati</taxon>
        <taxon>Actinomycetota</taxon>
        <taxon>Actinomycetes</taxon>
        <taxon>Micrococcales</taxon>
        <taxon>Microbacteriaceae</taxon>
        <taxon>Agromyces</taxon>
    </lineage>
</organism>
<protein>
    <recommendedName>
        <fullName evidence="7">Metallophosphoesterase family protein</fullName>
    </recommendedName>
</protein>
<evidence type="ECO:0000313" key="6">
    <source>
        <dbReference type="Proteomes" id="UP001499954"/>
    </source>
</evidence>
<evidence type="ECO:0000259" key="3">
    <source>
        <dbReference type="Pfam" id="PF00149"/>
    </source>
</evidence>
<reference evidence="6" key="1">
    <citation type="journal article" date="2019" name="Int. J. Syst. Evol. Microbiol.">
        <title>The Global Catalogue of Microorganisms (GCM) 10K type strain sequencing project: providing services to taxonomists for standard genome sequencing and annotation.</title>
        <authorList>
            <consortium name="The Broad Institute Genomics Platform"/>
            <consortium name="The Broad Institute Genome Sequencing Center for Infectious Disease"/>
            <person name="Wu L."/>
            <person name="Ma J."/>
        </authorList>
    </citation>
    <scope>NUCLEOTIDE SEQUENCE [LARGE SCALE GENOMIC DNA]</scope>
    <source>
        <strain evidence="6">JCM 13584</strain>
    </source>
</reference>
<sequence>MSRPSRRAIATGTLITLVAGSVAMGAVSANAAELPATLLTTASTWKFSDNGTDPAAGNANRLAWTVAGFDDSAWKSGAGAFGAKNGAAVPNLGSGFPVTTVVNQYLDPTAATKVDVPTYHFRTKFDLTNDQLGAISGLSGSVVYDDAVQIFINGTKVAGFADDRVNAADPATQNLTYAGNGLSDPVTSAFTVPNAVLHSGTNTVAIALYQDRATSSDVYLDLKSLAPVAEQVGAASLSDLVLGVGSDETQRNLAWYSSADTAQVVQFAPAAAYTGGAFPASATSVAATGGPTTSGEFNRFATISGLASNTAYVYRVGAEGAWSAVESFRTQDFEGAFDLLFFGDPQIGSSGNVANDAAGWLDTVNVATQTYPDAELLFSAGDQVESASSEAQYQAFLGPDQLREVPFVATNGNHDVGSKAYEQHFNTPNTDRTAGAGTGSASGGDYWFIYKDVLFMNLNSNSRDYSTHIPWMQQVVAEHGDDAKWKVLAFHHSIYSAGPHATDSDVADRRANLPTVISDLGIDLVLQGHDHSYARSYLLRNGEKANADEAAGADQVVAGPGGVLYVTANSASGSKYYGLQASGFPWLSVSNQENVRNYSAVEISDAAITVKTLRSQAKGDANPVNSVVDQVTLTREGDDSGVAQQVQVTVPEAAAGEFAWSIDGTNGLVDLGTAVQKADAFEANGAINPIRVSDTRRGAPVWSISAQAGEFAAGGETFSGKYLGWSPKVTEAGGGANAGAPVGSGFDGGDGLSVASTLGSATAGHAFGAAKLGADLFLKVPSNIAEGTYTATLTLTALS</sequence>
<feature type="domain" description="Calcineurin-like phosphoesterase" evidence="3">
    <location>
        <begin position="340"/>
        <end position="533"/>
    </location>
</feature>
<gene>
    <name evidence="5" type="ORF">GCM10009717_33550</name>
</gene>
<keyword evidence="1 2" id="KW-0732">Signal</keyword>
<dbReference type="Pfam" id="PF16656">
    <property type="entry name" value="Pur_ac_phosph_N"/>
    <property type="match status" value="1"/>
</dbReference>
<dbReference type="EMBL" id="BAAAMK010000009">
    <property type="protein sequence ID" value="GAA1964047.1"/>
    <property type="molecule type" value="Genomic_DNA"/>
</dbReference>
<proteinExistence type="predicted"/>
<evidence type="ECO:0000256" key="2">
    <source>
        <dbReference type="SAM" id="SignalP"/>
    </source>
</evidence>
<dbReference type="PANTHER" id="PTHR22953">
    <property type="entry name" value="ACID PHOSPHATASE RELATED"/>
    <property type="match status" value="1"/>
</dbReference>
<dbReference type="InterPro" id="IPR008963">
    <property type="entry name" value="Purple_acid_Pase-like_N"/>
</dbReference>